<gene>
    <name evidence="4" type="ORF">Uis4E_1237</name>
</gene>
<reference evidence="4 5" key="1">
    <citation type="submission" date="2017-07" db="EMBL/GenBank/DDBJ databases">
        <title>Bifidobacterium novel species.</title>
        <authorList>
            <person name="Lugli G.A."/>
            <person name="Milani C."/>
            <person name="Duranti S."/>
            <person name="Mangifesta M."/>
        </authorList>
    </citation>
    <scope>NUCLEOTIDE SEQUENCE [LARGE SCALE GENOMIC DNA]</scope>
    <source>
        <strain evidence="4 5">77</strain>
    </source>
</reference>
<dbReference type="EMBL" id="NMWT01000016">
    <property type="protein sequence ID" value="PLS28588.1"/>
    <property type="molecule type" value="Genomic_DNA"/>
</dbReference>
<dbReference type="InterPro" id="IPR007527">
    <property type="entry name" value="Znf_SWIM"/>
</dbReference>
<feature type="compositionally biased region" description="Acidic residues" evidence="2">
    <location>
        <begin position="438"/>
        <end position="448"/>
    </location>
</feature>
<keyword evidence="1" id="KW-0862">Zinc</keyword>
<dbReference type="GO" id="GO:0008270">
    <property type="term" value="F:zinc ion binding"/>
    <property type="evidence" value="ECO:0007669"/>
    <property type="project" value="UniProtKB-KW"/>
</dbReference>
<dbReference type="Pfam" id="PF04434">
    <property type="entry name" value="SWIM"/>
    <property type="match status" value="1"/>
</dbReference>
<protein>
    <submittedName>
        <fullName evidence="4">Zinc finger, SWIM domain-containing protein</fullName>
    </submittedName>
</protein>
<sequence>MRHLDGFYELFDPKVYDRGHAYYDAGKVDHPVEISEGLWHAVVRGSEDYQVDVRLRHGKVVSAACTCPYGQRVTYCKHVAGVLISLDESLRREDSLDSFPREASFCVDWYLMKEFPTRKKLKELDWRTVRILLERLCNPQDLDGMLFHEGIRLSRAQSEMIDEDAVSNDARSRDERHRAQTRARRNEYEPRTRTLFEEYEDGYRKKERGNRFRKDPLANIRLLVPGLMPTRLNELPHVWLTILEAAYEHLHDEKGLRHLYAYYILIAQTDPEAVYVERLRRISGRHWNEDRDMITALHRKRDRMPRWAPVNPAYERLLREERLPDEAFNYALTKSPDVMIRMLDVIAGDSEKAQWAEQYLRNTLLDPDSVLYESDTVESAARVGRWIRRSETVYGYDEARALVAGILDMFPRRKKLHDELSEYLSGEQDGEQGRESMSSDEGDDDGKR</sequence>
<organism evidence="4 5">
    <name type="scientific">Bifidobacterium parmae</name>
    <dbReference type="NCBI Taxonomy" id="361854"/>
    <lineage>
        <taxon>Bacteria</taxon>
        <taxon>Bacillati</taxon>
        <taxon>Actinomycetota</taxon>
        <taxon>Actinomycetes</taxon>
        <taxon>Bifidobacteriales</taxon>
        <taxon>Bifidobacteriaceae</taxon>
        <taxon>Bifidobacterium</taxon>
    </lineage>
</organism>
<dbReference type="OrthoDB" id="3226637at2"/>
<evidence type="ECO:0000313" key="4">
    <source>
        <dbReference type="EMBL" id="PLS28588.1"/>
    </source>
</evidence>
<evidence type="ECO:0000259" key="3">
    <source>
        <dbReference type="PROSITE" id="PS50966"/>
    </source>
</evidence>
<evidence type="ECO:0000313" key="5">
    <source>
        <dbReference type="Proteomes" id="UP000235034"/>
    </source>
</evidence>
<keyword evidence="5" id="KW-1185">Reference proteome</keyword>
<name>A0A2N5J313_9BIFI</name>
<evidence type="ECO:0000256" key="2">
    <source>
        <dbReference type="SAM" id="MobiDB-lite"/>
    </source>
</evidence>
<dbReference type="AlphaFoldDB" id="A0A2N5J313"/>
<evidence type="ECO:0000256" key="1">
    <source>
        <dbReference type="PROSITE-ProRule" id="PRU00325"/>
    </source>
</evidence>
<accession>A0A2N5J313</accession>
<dbReference type="PROSITE" id="PS50966">
    <property type="entry name" value="ZF_SWIM"/>
    <property type="match status" value="1"/>
</dbReference>
<feature type="domain" description="SWIM-type" evidence="3">
    <location>
        <begin position="49"/>
        <end position="87"/>
    </location>
</feature>
<proteinExistence type="predicted"/>
<comment type="caution">
    <text evidence="4">The sequence shown here is derived from an EMBL/GenBank/DDBJ whole genome shotgun (WGS) entry which is preliminary data.</text>
</comment>
<keyword evidence="1" id="KW-0479">Metal-binding</keyword>
<dbReference type="RefSeq" id="WP_101622374.1">
    <property type="nucleotide sequence ID" value="NZ_NMWT01000016.1"/>
</dbReference>
<feature type="region of interest" description="Disordered" evidence="2">
    <location>
        <begin position="164"/>
        <end position="187"/>
    </location>
</feature>
<keyword evidence="1" id="KW-0863">Zinc-finger</keyword>
<feature type="compositionally biased region" description="Basic and acidic residues" evidence="2">
    <location>
        <begin position="170"/>
        <end position="187"/>
    </location>
</feature>
<dbReference type="Proteomes" id="UP000235034">
    <property type="component" value="Unassembled WGS sequence"/>
</dbReference>
<feature type="region of interest" description="Disordered" evidence="2">
    <location>
        <begin position="420"/>
        <end position="448"/>
    </location>
</feature>